<dbReference type="GO" id="GO:0003676">
    <property type="term" value="F:nucleic acid binding"/>
    <property type="evidence" value="ECO:0007669"/>
    <property type="project" value="InterPro"/>
</dbReference>
<organism evidence="3 4">
    <name type="scientific">Parafrankia soli</name>
    <dbReference type="NCBI Taxonomy" id="2599596"/>
    <lineage>
        <taxon>Bacteria</taxon>
        <taxon>Bacillati</taxon>
        <taxon>Actinomycetota</taxon>
        <taxon>Actinomycetes</taxon>
        <taxon>Frankiales</taxon>
        <taxon>Frankiaceae</taxon>
        <taxon>Parafrankia</taxon>
    </lineage>
</organism>
<dbReference type="EMBL" id="MAXA01000069">
    <property type="protein sequence ID" value="OHV40447.1"/>
    <property type="molecule type" value="Genomic_DNA"/>
</dbReference>
<dbReference type="NCBIfam" id="NF009154">
    <property type="entry name" value="PRK12497.3-3"/>
    <property type="match status" value="1"/>
</dbReference>
<dbReference type="OrthoDB" id="9794876at2"/>
<dbReference type="InterPro" id="IPR011335">
    <property type="entry name" value="Restrct_endonuc-II-like"/>
</dbReference>
<evidence type="ECO:0000256" key="1">
    <source>
        <dbReference type="ARBA" id="ARBA00006738"/>
    </source>
</evidence>
<dbReference type="Proteomes" id="UP000179769">
    <property type="component" value="Unassembled WGS sequence"/>
</dbReference>
<dbReference type="Gene3D" id="3.40.1350.10">
    <property type="match status" value="1"/>
</dbReference>
<dbReference type="CDD" id="cd20736">
    <property type="entry name" value="PoNe_Nuclease"/>
    <property type="match status" value="1"/>
</dbReference>
<dbReference type="InterPro" id="IPR003509">
    <property type="entry name" value="UPF0102_YraN-like"/>
</dbReference>
<gene>
    <name evidence="3" type="ORF">BBK14_12405</name>
</gene>
<dbReference type="RefSeq" id="WP_071060603.1">
    <property type="nucleotide sequence ID" value="NZ_JBFLUH010000044.1"/>
</dbReference>
<accession>A0A1S1R3F3</accession>
<dbReference type="SUPFAM" id="SSF52980">
    <property type="entry name" value="Restriction endonuclease-like"/>
    <property type="match status" value="1"/>
</dbReference>
<comment type="caution">
    <text evidence="3">The sequence shown here is derived from an EMBL/GenBank/DDBJ whole genome shotgun (WGS) entry which is preliminary data.</text>
</comment>
<dbReference type="AlphaFoldDB" id="A0A1S1R3F3"/>
<evidence type="ECO:0000313" key="3">
    <source>
        <dbReference type="EMBL" id="OHV40447.1"/>
    </source>
</evidence>
<keyword evidence="4" id="KW-1185">Reference proteome</keyword>
<dbReference type="Pfam" id="PF02021">
    <property type="entry name" value="UPF0102"/>
    <property type="match status" value="1"/>
</dbReference>
<dbReference type="PANTHER" id="PTHR34039:SF1">
    <property type="entry name" value="UPF0102 PROTEIN YRAN"/>
    <property type="match status" value="1"/>
</dbReference>
<dbReference type="NCBIfam" id="TIGR00252">
    <property type="entry name" value="YraN family protein"/>
    <property type="match status" value="1"/>
</dbReference>
<evidence type="ECO:0000313" key="4">
    <source>
        <dbReference type="Proteomes" id="UP000179769"/>
    </source>
</evidence>
<evidence type="ECO:0000256" key="2">
    <source>
        <dbReference type="HAMAP-Rule" id="MF_00048"/>
    </source>
</evidence>
<name>A0A1S1R3F3_9ACTN</name>
<sequence>MRVSQRLGKFGEDVAARHLSADGAEILARNWRCRDGEIDIVARHGDTLVFCEVKTRSGADYGSGPDAVVGRKAARIRRLAVRWLAEHPHPPAIIRFDVLSVYRERQGSVRVEHRRGAF</sequence>
<dbReference type="PANTHER" id="PTHR34039">
    <property type="entry name" value="UPF0102 PROTEIN YRAN"/>
    <property type="match status" value="1"/>
</dbReference>
<reference evidence="4" key="1">
    <citation type="submission" date="2016-07" db="EMBL/GenBank/DDBJ databases">
        <title>Frankia sp. NRRL B-16219 Genome sequencing.</title>
        <authorList>
            <person name="Ghodhbane-Gtari F."/>
            <person name="Swanson E."/>
            <person name="Gueddou A."/>
            <person name="Louati M."/>
            <person name="Nouioui I."/>
            <person name="Hezbri K."/>
            <person name="Abebe-Akele F."/>
            <person name="Simpson S."/>
            <person name="Morris K."/>
            <person name="Thomas K."/>
            <person name="Gtari M."/>
            <person name="Tisa L.S."/>
        </authorList>
    </citation>
    <scope>NUCLEOTIDE SEQUENCE [LARGE SCALE GENOMIC DNA]</scope>
    <source>
        <strain evidence="4">NRRL B-16219</strain>
    </source>
</reference>
<proteinExistence type="inferred from homology"/>
<dbReference type="NCBIfam" id="NF009150">
    <property type="entry name" value="PRK12497.1-3"/>
    <property type="match status" value="1"/>
</dbReference>
<dbReference type="InterPro" id="IPR011856">
    <property type="entry name" value="tRNA_endonuc-like_dom_sf"/>
</dbReference>
<comment type="similarity">
    <text evidence="1 2">Belongs to the UPF0102 family.</text>
</comment>
<dbReference type="HAMAP" id="MF_00048">
    <property type="entry name" value="UPF0102"/>
    <property type="match status" value="1"/>
</dbReference>
<protein>
    <recommendedName>
        <fullName evidence="2">UPF0102 protein BBK14_12405</fullName>
    </recommendedName>
</protein>